<dbReference type="GO" id="GO:0030983">
    <property type="term" value="F:mismatched DNA binding"/>
    <property type="evidence" value="ECO:0007669"/>
    <property type="project" value="InterPro"/>
</dbReference>
<feature type="compositionally biased region" description="Basic and acidic residues" evidence="1">
    <location>
        <begin position="701"/>
        <end position="712"/>
    </location>
</feature>
<dbReference type="AlphaFoldDB" id="A0AAV4LR21"/>
<evidence type="ECO:0000313" key="2">
    <source>
        <dbReference type="EMBL" id="GIX62692.1"/>
    </source>
</evidence>
<evidence type="ECO:0000256" key="1">
    <source>
        <dbReference type="SAM" id="MobiDB-lite"/>
    </source>
</evidence>
<name>A0AAV4LR21_BABCB</name>
<gene>
    <name evidence="2" type="ORF">BcabD6B2_21270</name>
</gene>
<sequence>MRSLLAGCRAAGRPAECRAFGRQALGGTRCHASDSGDAVGGSRTLESHLDGLRDAQARLIAAQVAQKRRYIRETKPTALADALSHAKARHPQHVVVVRNGGNYEVHGTDVALCVEYCGLQPTGGTSHLEIPADGLQRAVGALRRRGIGVVVYDFVSALELSSGDDEVLLLRKSLVFSHEAARGGHEAAEHCGINEGGRSIAMGVTHNKAGFSISCIDPVRRTVEIRDRLTFAAALSLLQKADGRVVIFQNGKPHVKRLLSYLPTVIHCEPLQGNASPEGFHEAACASIKVRLGMAERFKVTKTPALASASRELDRETAAVLGLGDDPGLRAGRAKGLHAQMLPDNAQPYMKQYMRFLLSHGLSPHVAENVRYVVGKLASVAVPLVDTKPVTPARVRGAISQQKVDLGHLRDVDETLKGFTYYTQALPPALTRRVYALALGDLNVGFKLDRSVADAERCSQMIGAATVSDADVAAPPSTGIAAVDGLFRRSEAPFGCVQRCLMVREMSQVDEAACRLLEAITKEYVTLPASDVLVGTGHLRREPMSRLIREHVEKAPENMPEVVVNEHFMLLKALGQVPDHTKLQTTEVGKITKRAGEGIRELQCYERPAQLPQPVRHRRVEGEPSSRAGCQCACAIRAEHRDMRAFHGRDPDPGSSREHGGVQRVDHYVGWERSGFEGNGAPSRRYGRIAAYISEAEGGDGADRGQQLREEHDDQDPAGGVPGGECWSVRSMRRWVEGTQVFGHLLPFADEAQRRRGCAAVRTGYKRFGTHCGGSSERLGVVEACLGQLVQKNGTVLLGHAPQCPAPLKMALPNNAFLSQMQQETDSYIKEIQLRTQDAGVESDKYVPCEPSGTAKQEKRGSFANVVHQVPVSLRDAAVVVLEALSGIPSCSHGKDVVHIFADCMPPPMLHNAPVLYVLVIPMVRNRVTVGCAGGDGKADEEGVGAAVYVGETGNLEARLRAHRAKPRSTVDEYMGRTYMNHEAEMTAYLQAKLEVGVGDGARLLNWQEAHAFAVKAPSRRDAKIHERRLIKRLYDCQDRVVLLSQRDGVYREIVIVD</sequence>
<feature type="region of interest" description="Disordered" evidence="1">
    <location>
        <begin position="697"/>
        <end position="723"/>
    </location>
</feature>
<comment type="caution">
    <text evidence="2">The sequence shown here is derived from an EMBL/GenBank/DDBJ whole genome shotgun (WGS) entry which is preliminary data.</text>
</comment>
<dbReference type="GO" id="GO:0006298">
    <property type="term" value="P:mismatch repair"/>
    <property type="evidence" value="ECO:0007669"/>
    <property type="project" value="InterPro"/>
</dbReference>
<reference evidence="2 3" key="1">
    <citation type="submission" date="2021-06" db="EMBL/GenBank/DDBJ databases">
        <title>Genome sequence of Babesia caballi.</title>
        <authorList>
            <person name="Yamagishi J."/>
            <person name="Kidaka T."/>
            <person name="Ochi A."/>
        </authorList>
    </citation>
    <scope>NUCLEOTIDE SEQUENCE [LARGE SCALE GENOMIC DNA]</scope>
    <source>
        <strain evidence="2">USDA-D6B2</strain>
    </source>
</reference>
<dbReference type="GO" id="GO:0005524">
    <property type="term" value="F:ATP binding"/>
    <property type="evidence" value="ECO:0007669"/>
    <property type="project" value="InterPro"/>
</dbReference>
<organism evidence="2 3">
    <name type="scientific">Babesia caballi</name>
    <dbReference type="NCBI Taxonomy" id="5871"/>
    <lineage>
        <taxon>Eukaryota</taxon>
        <taxon>Sar</taxon>
        <taxon>Alveolata</taxon>
        <taxon>Apicomplexa</taxon>
        <taxon>Aconoidasida</taxon>
        <taxon>Piroplasmida</taxon>
        <taxon>Babesiidae</taxon>
        <taxon>Babesia</taxon>
    </lineage>
</organism>
<accession>A0AAV4LR21</accession>
<dbReference type="EMBL" id="BPLF01000002">
    <property type="protein sequence ID" value="GIX62692.1"/>
    <property type="molecule type" value="Genomic_DNA"/>
</dbReference>
<dbReference type="GeneID" id="94194173"/>
<dbReference type="InterPro" id="IPR016151">
    <property type="entry name" value="DNA_mismatch_repair_MutS_N"/>
</dbReference>
<dbReference type="Gene3D" id="3.40.1170.10">
    <property type="entry name" value="DNA repair protein MutS, domain I"/>
    <property type="match status" value="1"/>
</dbReference>
<dbReference type="RefSeq" id="XP_067714761.1">
    <property type="nucleotide sequence ID" value="XM_067858660.1"/>
</dbReference>
<proteinExistence type="predicted"/>
<evidence type="ECO:0000313" key="3">
    <source>
        <dbReference type="Proteomes" id="UP001497744"/>
    </source>
</evidence>
<dbReference type="SUPFAM" id="SSF55271">
    <property type="entry name" value="DNA repair protein MutS, domain I"/>
    <property type="match status" value="1"/>
</dbReference>
<keyword evidence="3" id="KW-1185">Reference proteome</keyword>
<protein>
    <submittedName>
        <fullName evidence="2">DNA mismatch repair protein MSH1</fullName>
    </submittedName>
</protein>
<dbReference type="Proteomes" id="UP001497744">
    <property type="component" value="Unassembled WGS sequence"/>
</dbReference>